<dbReference type="GeneID" id="108672011"/>
<gene>
    <name evidence="3" type="primary">LOC108672011</name>
</gene>
<feature type="region of interest" description="Disordered" evidence="1">
    <location>
        <begin position="148"/>
        <end position="256"/>
    </location>
</feature>
<dbReference type="AlphaFoldDB" id="A0A979FTQ5"/>
<accession>A0A979FTQ5</accession>
<dbReference type="Proteomes" id="UP000694843">
    <property type="component" value="Unplaced"/>
</dbReference>
<evidence type="ECO:0000313" key="3">
    <source>
        <dbReference type="RefSeq" id="XP_047740583.1"/>
    </source>
</evidence>
<dbReference type="KEGG" id="hazt:108672011"/>
<keyword evidence="2" id="KW-1185">Reference proteome</keyword>
<proteinExistence type="predicted"/>
<dbReference type="OrthoDB" id="10559022at2759"/>
<name>A0A979FTQ5_HYAAZ</name>
<reference evidence="3" key="1">
    <citation type="submission" date="2025-08" db="UniProtKB">
        <authorList>
            <consortium name="RefSeq"/>
        </authorList>
    </citation>
    <scope>IDENTIFICATION</scope>
    <source>
        <tissue evidence="3">Whole organism</tissue>
    </source>
</reference>
<protein>
    <submittedName>
        <fullName evidence="3">Uncharacterized protein LOC108672011</fullName>
    </submittedName>
</protein>
<feature type="compositionally biased region" description="Basic and acidic residues" evidence="1">
    <location>
        <begin position="156"/>
        <end position="191"/>
    </location>
</feature>
<feature type="compositionally biased region" description="Polar residues" evidence="1">
    <location>
        <begin position="220"/>
        <end position="244"/>
    </location>
</feature>
<organism evidence="2 3">
    <name type="scientific">Hyalella azteca</name>
    <name type="common">Amphipod</name>
    <dbReference type="NCBI Taxonomy" id="294128"/>
    <lineage>
        <taxon>Eukaryota</taxon>
        <taxon>Metazoa</taxon>
        <taxon>Ecdysozoa</taxon>
        <taxon>Arthropoda</taxon>
        <taxon>Crustacea</taxon>
        <taxon>Multicrustacea</taxon>
        <taxon>Malacostraca</taxon>
        <taxon>Eumalacostraca</taxon>
        <taxon>Peracarida</taxon>
        <taxon>Amphipoda</taxon>
        <taxon>Senticaudata</taxon>
        <taxon>Talitrida</taxon>
        <taxon>Talitroidea</taxon>
        <taxon>Hyalellidae</taxon>
        <taxon>Hyalella</taxon>
    </lineage>
</organism>
<dbReference type="RefSeq" id="XP_047740583.1">
    <property type="nucleotide sequence ID" value="XM_047884627.1"/>
</dbReference>
<sequence length="315" mass="36253">MSALDALERLMELSIAVIGRPHAMLDLAVTLLECGHLDKAVQILKDEDVTLESERVQYLCKLYVSTRQLQHLQQLCSLARSAACEARDVLLIQAHLYAYYQLAGESQLAKALLTQLQAQNVTETDLISMVPPLPAHLWRDKRVTNVPRLSNSSDTQAHEEKYTDFNHDNDIKSKQQSEFREEGRTKPDSYKVSRSHRRGNEDRSVNAPEFLDENHRESNRQFSSSTFSPRGQNKLSQLQNTSPIEQDEPSREWDYDAPPYERELCQSMRSFGSRYFPPFNEEQEKTKNNRRFSNSRPVLRDCTVQFCVIVPCSSV</sequence>
<evidence type="ECO:0000313" key="2">
    <source>
        <dbReference type="Proteomes" id="UP000694843"/>
    </source>
</evidence>
<evidence type="ECO:0000256" key="1">
    <source>
        <dbReference type="SAM" id="MobiDB-lite"/>
    </source>
</evidence>